<evidence type="ECO:0000313" key="3">
    <source>
        <dbReference type="EMBL" id="KIO43825.1"/>
    </source>
</evidence>
<dbReference type="Proteomes" id="UP000031937">
    <property type="component" value="Unassembled WGS sequence"/>
</dbReference>
<dbReference type="EMBL" id="JPIU01000037">
    <property type="protein sequence ID" value="KIO45989.1"/>
    <property type="molecule type" value="Genomic_DNA"/>
</dbReference>
<proteinExistence type="predicted"/>
<evidence type="ECO:0000259" key="2">
    <source>
        <dbReference type="Pfam" id="PF16130"/>
    </source>
</evidence>
<comment type="caution">
    <text evidence="4">The sequence shown here is derived from an EMBL/GenBank/DDBJ whole genome shotgun (WGS) entry which is preliminary data.</text>
</comment>
<dbReference type="AlphaFoldDB" id="A0A0C3RIV6"/>
<dbReference type="OrthoDB" id="1204817at2"/>
<feature type="signal peptide" evidence="1">
    <location>
        <begin position="1"/>
        <end position="19"/>
    </location>
</feature>
<reference evidence="3 5" key="2">
    <citation type="submission" date="2014-07" db="EMBL/GenBank/DDBJ databases">
        <title>Porphyromonadaceae bacterium OUH 334697 = ATCC BAA-2682 = DSM 28341 draft genome.</title>
        <authorList>
            <person name="Sydenham T.V."/>
            <person name="Hasman H."/>
            <person name="Justesen U.S."/>
        </authorList>
    </citation>
    <scope>NUCLEOTIDE SEQUENCE [LARGE SCALE GENOMIC DNA]</scope>
    <source>
        <strain evidence="3 5">OUH 334697</strain>
    </source>
</reference>
<organism evidence="4 6">
    <name type="scientific">Sanguibacteroides justesenii</name>
    <dbReference type="NCBI Taxonomy" id="1547597"/>
    <lineage>
        <taxon>Bacteria</taxon>
        <taxon>Pseudomonadati</taxon>
        <taxon>Bacteroidota</taxon>
        <taxon>Bacteroidia</taxon>
        <taxon>Bacteroidales</taxon>
        <taxon>Porphyromonadaceae</taxon>
        <taxon>Sanguibacteroides</taxon>
    </lineage>
</organism>
<dbReference type="NCBIfam" id="TIGR04456">
    <property type="entry name" value="LruC_dom"/>
    <property type="match status" value="1"/>
</dbReference>
<keyword evidence="1" id="KW-0732">Signal</keyword>
<gene>
    <name evidence="4" type="ORF">BA92_05995</name>
    <name evidence="3" type="ORF">IE90_12050</name>
</gene>
<dbReference type="InterPro" id="IPR031025">
    <property type="entry name" value="LruC_dom"/>
</dbReference>
<dbReference type="PROSITE" id="PS51257">
    <property type="entry name" value="PROKAR_LIPOPROTEIN"/>
    <property type="match status" value="1"/>
</dbReference>
<keyword evidence="6" id="KW-1185">Reference proteome</keyword>
<dbReference type="RefSeq" id="WP_041504000.1">
    <property type="nucleotide sequence ID" value="NZ_JPIT01000031.1"/>
</dbReference>
<sequence length="422" mass="47459">MKRITLFSFLLLGMTFFYSCVKESSPSTNTPEKVTKLNIPSNFDWKTSANIVCNFTAQHDTKVEVSLAKEEASFATFIVGRETDNVYLNLPTSTKKVYVKYETKDGNFKTVELVPAGTTLSCTIPGDSKEYVAPQTEIFNIQRAIARTPQQNVGTIYYPAQNNGWGTLMFEDLWPGYGDYDFNDLVANYKIQLYMQNKNKVNSMLIGIRVKAVGGSIPNDFYLTLTGVKGGEIDEITPYSSHNAVATAEMVQLNPGNSVHTPATFIFKDIKKNDKKPKGAIYLNTERGYEMPENDWVTVAYFVQFRNSIAIEDVTFDKFDFFIANTEREIHLGGFAPSLLGQSVYDNLVANSNNINPNKYYYSKTNLIWGLSIPADIPHAYENTDFLKAYPNFAKWAQSGGSANTDWYEDKGDNRINANLVK</sequence>
<feature type="domain" description="DUF4842" evidence="2">
    <location>
        <begin position="199"/>
        <end position="408"/>
    </location>
</feature>
<evidence type="ECO:0000313" key="4">
    <source>
        <dbReference type="EMBL" id="KIO45989.1"/>
    </source>
</evidence>
<evidence type="ECO:0000256" key="1">
    <source>
        <dbReference type="SAM" id="SignalP"/>
    </source>
</evidence>
<dbReference type="Pfam" id="PF16130">
    <property type="entry name" value="DUF4842"/>
    <property type="match status" value="1"/>
</dbReference>
<dbReference type="InterPro" id="IPR032295">
    <property type="entry name" value="DUF4842"/>
</dbReference>
<accession>A0A0C3RIV6</accession>
<reference evidence="4 6" key="1">
    <citation type="submission" date="2014-07" db="EMBL/GenBank/DDBJ databases">
        <title>Porphyromonadaceae bacterium OUH 308042 = ATCC BAA-2681 = DSM 28342 draft genome.</title>
        <authorList>
            <person name="Sydenham T.V."/>
            <person name="Hasman H."/>
            <person name="Justensen U.S."/>
        </authorList>
    </citation>
    <scope>NUCLEOTIDE SEQUENCE [LARGE SCALE GENOMIC DNA]</scope>
    <source>
        <strain evidence="4 6">OUH 308042</strain>
    </source>
</reference>
<evidence type="ECO:0000313" key="5">
    <source>
        <dbReference type="Proteomes" id="UP000031937"/>
    </source>
</evidence>
<evidence type="ECO:0000313" key="6">
    <source>
        <dbReference type="Proteomes" id="UP000031980"/>
    </source>
</evidence>
<name>A0A0C3RIV6_9PORP</name>
<dbReference type="EMBL" id="JPIT01000031">
    <property type="protein sequence ID" value="KIO43825.1"/>
    <property type="molecule type" value="Genomic_DNA"/>
</dbReference>
<protein>
    <recommendedName>
        <fullName evidence="2">DUF4842 domain-containing protein</fullName>
    </recommendedName>
</protein>
<dbReference type="Proteomes" id="UP000031980">
    <property type="component" value="Unassembled WGS sequence"/>
</dbReference>
<feature type="chain" id="PRO_5043118914" description="DUF4842 domain-containing protein" evidence="1">
    <location>
        <begin position="20"/>
        <end position="422"/>
    </location>
</feature>